<dbReference type="InterPro" id="IPR015421">
    <property type="entry name" value="PyrdxlP-dep_Trfase_major"/>
</dbReference>
<sequence>MTLKNQKHLFEIPEDVAYLNIASQSPAFKKVYEAGLQGLYEKKHPYKLQSSDFFEPVIELKKLFSKLIDADDYNRIATIPSVSYGFATVTNNIVLKENDEILILAEQFPSNFYSWKKLTEKYNASLKVIKATDDASNRTEHWNESILKHINKNTAVIAMGNIHWSNGSLFNLKGISKKAKEHNALLIIDGSQSIGALPFSIKDIKPDALICAGYKWLFGPYGCAYAYFGEYFDNGNPIEENWANRLNSEDLTKLTKYQPKYKPLANRYSVGESGNFIYVKMQIEALKQVIEWTPKAIQDYCKHISSEAVKELINLGCIIEDDKFRTHHLFGIKLPEKLNIDTLKKDLIDKNIFVSFRGNYIRISSHLYNTKNDFKPLISSIAAHL</sequence>
<dbReference type="GO" id="GO:0008483">
    <property type="term" value="F:transaminase activity"/>
    <property type="evidence" value="ECO:0007669"/>
    <property type="project" value="UniProtKB-KW"/>
</dbReference>
<dbReference type="InterPro" id="IPR015422">
    <property type="entry name" value="PyrdxlP-dep_Trfase_small"/>
</dbReference>
<evidence type="ECO:0000313" key="4">
    <source>
        <dbReference type="Proteomes" id="UP001501692"/>
    </source>
</evidence>
<feature type="domain" description="Aminotransferase class V" evidence="2">
    <location>
        <begin position="51"/>
        <end position="232"/>
    </location>
</feature>
<comment type="caution">
    <text evidence="3">The sequence shown here is derived from an EMBL/GenBank/DDBJ whole genome shotgun (WGS) entry which is preliminary data.</text>
</comment>
<dbReference type="EMBL" id="BAABJK010000009">
    <property type="protein sequence ID" value="GAA4975529.1"/>
    <property type="molecule type" value="Genomic_DNA"/>
</dbReference>
<proteinExistence type="predicted"/>
<dbReference type="InterPro" id="IPR000192">
    <property type="entry name" value="Aminotrans_V_dom"/>
</dbReference>
<keyword evidence="1" id="KW-0663">Pyridoxal phosphate</keyword>
<keyword evidence="3" id="KW-0032">Aminotransferase</keyword>
<dbReference type="PANTHER" id="PTHR43586:SF15">
    <property type="entry name" value="BLR3095 PROTEIN"/>
    <property type="match status" value="1"/>
</dbReference>
<keyword evidence="3" id="KW-0808">Transferase</keyword>
<dbReference type="RefSeq" id="WP_345169963.1">
    <property type="nucleotide sequence ID" value="NZ_BAABJK010000009.1"/>
</dbReference>
<evidence type="ECO:0000256" key="1">
    <source>
        <dbReference type="ARBA" id="ARBA00022898"/>
    </source>
</evidence>
<evidence type="ECO:0000313" key="3">
    <source>
        <dbReference type="EMBL" id="GAA4975529.1"/>
    </source>
</evidence>
<dbReference type="Proteomes" id="UP001501692">
    <property type="component" value="Unassembled WGS sequence"/>
</dbReference>
<dbReference type="Gene3D" id="3.90.1150.10">
    <property type="entry name" value="Aspartate Aminotransferase, domain 1"/>
    <property type="match status" value="1"/>
</dbReference>
<dbReference type="SUPFAM" id="SSF53383">
    <property type="entry name" value="PLP-dependent transferases"/>
    <property type="match status" value="1"/>
</dbReference>
<dbReference type="Pfam" id="PF00266">
    <property type="entry name" value="Aminotran_5"/>
    <property type="match status" value="1"/>
</dbReference>
<name>A0ABP9HPZ0_9FLAO</name>
<dbReference type="PANTHER" id="PTHR43586">
    <property type="entry name" value="CYSTEINE DESULFURASE"/>
    <property type="match status" value="1"/>
</dbReference>
<organism evidence="3 4">
    <name type="scientific">Algibacter aquimarinus</name>
    <dbReference type="NCBI Taxonomy" id="1136748"/>
    <lineage>
        <taxon>Bacteria</taxon>
        <taxon>Pseudomonadati</taxon>
        <taxon>Bacteroidota</taxon>
        <taxon>Flavobacteriia</taxon>
        <taxon>Flavobacteriales</taxon>
        <taxon>Flavobacteriaceae</taxon>
        <taxon>Algibacter</taxon>
    </lineage>
</organism>
<accession>A0ABP9HPZ0</accession>
<protein>
    <submittedName>
        <fullName evidence="3">Aminotransferase class V-fold PLP-dependent enzyme</fullName>
    </submittedName>
</protein>
<reference evidence="4" key="1">
    <citation type="journal article" date="2019" name="Int. J. Syst. Evol. Microbiol.">
        <title>The Global Catalogue of Microorganisms (GCM) 10K type strain sequencing project: providing services to taxonomists for standard genome sequencing and annotation.</title>
        <authorList>
            <consortium name="The Broad Institute Genomics Platform"/>
            <consortium name="The Broad Institute Genome Sequencing Center for Infectious Disease"/>
            <person name="Wu L."/>
            <person name="Ma J."/>
        </authorList>
    </citation>
    <scope>NUCLEOTIDE SEQUENCE [LARGE SCALE GENOMIC DNA]</scope>
    <source>
        <strain evidence="4">JCM 18287</strain>
    </source>
</reference>
<evidence type="ECO:0000259" key="2">
    <source>
        <dbReference type="Pfam" id="PF00266"/>
    </source>
</evidence>
<dbReference type="Gene3D" id="3.40.640.10">
    <property type="entry name" value="Type I PLP-dependent aspartate aminotransferase-like (Major domain)"/>
    <property type="match status" value="1"/>
</dbReference>
<dbReference type="InterPro" id="IPR015424">
    <property type="entry name" value="PyrdxlP-dep_Trfase"/>
</dbReference>
<keyword evidence="4" id="KW-1185">Reference proteome</keyword>
<gene>
    <name evidence="3" type="ORF">GCM10023315_27800</name>
</gene>